<dbReference type="PROSITE" id="PS52016">
    <property type="entry name" value="TONB_DEPENDENT_REC_3"/>
    <property type="match status" value="1"/>
</dbReference>
<evidence type="ECO:0000256" key="1">
    <source>
        <dbReference type="ARBA" id="ARBA00004571"/>
    </source>
</evidence>
<evidence type="ECO:0000256" key="3">
    <source>
        <dbReference type="ARBA" id="ARBA00022452"/>
    </source>
</evidence>
<dbReference type="NCBIfam" id="TIGR04057">
    <property type="entry name" value="SusC_RagA_signa"/>
    <property type="match status" value="1"/>
</dbReference>
<dbReference type="InterPro" id="IPR023997">
    <property type="entry name" value="TonB-dep_OMP_SusC/RagA_CS"/>
</dbReference>
<organism evidence="10 11">
    <name type="scientific">Chitinophaga rhizophila</name>
    <dbReference type="NCBI Taxonomy" id="2866212"/>
    <lineage>
        <taxon>Bacteria</taxon>
        <taxon>Pseudomonadati</taxon>
        <taxon>Bacteroidota</taxon>
        <taxon>Chitinophagia</taxon>
        <taxon>Chitinophagales</taxon>
        <taxon>Chitinophagaceae</taxon>
        <taxon>Chitinophaga</taxon>
    </lineage>
</organism>
<dbReference type="InterPro" id="IPR023996">
    <property type="entry name" value="TonB-dep_OMP_SusC/RagA"/>
</dbReference>
<evidence type="ECO:0000313" key="10">
    <source>
        <dbReference type="EMBL" id="MBW8683038.1"/>
    </source>
</evidence>
<dbReference type="SUPFAM" id="SSF56935">
    <property type="entry name" value="Porins"/>
    <property type="match status" value="1"/>
</dbReference>
<keyword evidence="2 7" id="KW-0813">Transport</keyword>
<evidence type="ECO:0000259" key="9">
    <source>
        <dbReference type="Pfam" id="PF07715"/>
    </source>
</evidence>
<dbReference type="InterPro" id="IPR008969">
    <property type="entry name" value="CarboxyPept-like_regulatory"/>
</dbReference>
<dbReference type="Pfam" id="PF13715">
    <property type="entry name" value="CarbopepD_reg_2"/>
    <property type="match status" value="1"/>
</dbReference>
<name>A0ABS7G937_9BACT</name>
<keyword evidence="5 7" id="KW-0472">Membrane</keyword>
<evidence type="ECO:0000256" key="6">
    <source>
        <dbReference type="ARBA" id="ARBA00023237"/>
    </source>
</evidence>
<evidence type="ECO:0000256" key="2">
    <source>
        <dbReference type="ARBA" id="ARBA00022448"/>
    </source>
</evidence>
<protein>
    <submittedName>
        <fullName evidence="10">SusC/RagA family TonB-linked outer membrane protein</fullName>
    </submittedName>
</protein>
<comment type="subcellular location">
    <subcellularLocation>
        <location evidence="1 7">Cell outer membrane</location>
        <topology evidence="1 7">Multi-pass membrane protein</topology>
    </subcellularLocation>
</comment>
<dbReference type="Gene3D" id="3.55.50.30">
    <property type="match status" value="1"/>
</dbReference>
<dbReference type="InterPro" id="IPR036942">
    <property type="entry name" value="Beta-barrel_TonB_sf"/>
</dbReference>
<sequence length="1121" mass="124714">MNYCYQRNEGQPFPPYRPAIHKLLLITKLLFICTIISIQVTAATYAQKITLHYENAPLRDVLQSIRKQTGYYFFFASEYLEKATPVSVSLTNATLETTLSTVFKGQPFEYAIKGKMITVRPAPPSTVDKVANFFSVITVRGKVTDEEGNPLPGVTVILKEESGKMAVTDQHGNFLFDGVPDKGTLVVRMIGRETKEVGYTTEKQLKIILKETDANLKEIQVVAYGTVRKEFNTSNVSVISARDIQNQPVTNVQLALSGRVPGLFIKQGSGISASSVDVTVQGKNSIGNGNEPFYVIDGIPYTAQFTNASLMEGAIAGLSGSALNLINPADIESISVLKDADATAIYGSRAANGAILITTKKGKAGKTQLDINIQNGWGRISKMYDLLTPEEYLTIRKEQYINDGQPIPTLGSEVNWTNYDLSVWSPNKYNDWQKQLVGGTAMLTNIQASLSGGNANTQFLTSYGYIRETTVYPNKLSNKRGNVHFNLNHSSSNNKFKYTLSATYLQGINTLNDEDLMRSAIILAPNAPDMYNADGSINWAPAPQNPGFYTHTVNPAVYIGKPFEGKTNNLLANNNIGYEVVPGLIIKGSFGINRINGEETKLSPLTLFRPDNPDKIRSARFLSKSVNSWIAEPQITYNKVTNFGVLDLLIGGTVQQTNSNILQQIGSGHSSDAQLKNIAAAPQLDVDINVASKYKYNALFGRLNYRLRDKYILNLTARRDGSSRFGPENKLHNFYGIGGAWLFGKEEIINSDLPWLSFGKIKINYGTTGNDQISDYRYLSLLNNYYTNIPYLGTSGIYPTNISNPYLQWEETHKFNLGLEMGFLEDKLFLTANYFRNRSSNQLLLEDLPATTGFGNIDRNFPAVVQNTGIEMQLNAKVISNSRFNWRSSVNITLPNNKLISFPNLENSTYADRMVVGKSFSLAKVYKYMGVNTNTGLYEFMGADGKPTSNPSPFTDRTELIDMNPRFYGGFNNTFEYARFTLDVLFQFTSQNGIADRFGNYAGYVNSNQQRYILDRWQKAGDVASIQKISLSGDAIVAYDAALNSDKSFSDASYIRLKNFALSYTISEKLMRKFNISRTRIFIQGQNLWTYTKYIGLDPETQATGSIPPLRMVNAGFQLTF</sequence>
<dbReference type="Pfam" id="PF07715">
    <property type="entry name" value="Plug"/>
    <property type="match status" value="1"/>
</dbReference>
<proteinExistence type="inferred from homology"/>
<dbReference type="InterPro" id="IPR037066">
    <property type="entry name" value="Plug_dom_sf"/>
</dbReference>
<evidence type="ECO:0000256" key="4">
    <source>
        <dbReference type="ARBA" id="ARBA00022692"/>
    </source>
</evidence>
<keyword evidence="11" id="KW-1185">Reference proteome</keyword>
<dbReference type="InterPro" id="IPR039426">
    <property type="entry name" value="TonB-dep_rcpt-like"/>
</dbReference>
<dbReference type="SUPFAM" id="SSF49464">
    <property type="entry name" value="Carboxypeptidase regulatory domain-like"/>
    <property type="match status" value="1"/>
</dbReference>
<evidence type="ECO:0000256" key="7">
    <source>
        <dbReference type="PROSITE-ProRule" id="PRU01360"/>
    </source>
</evidence>
<feature type="domain" description="TonB-dependent receptor plug" evidence="9">
    <location>
        <begin position="232"/>
        <end position="354"/>
    </location>
</feature>
<keyword evidence="8" id="KW-1133">Transmembrane helix</keyword>
<keyword evidence="4 7" id="KW-0812">Transmembrane</keyword>
<gene>
    <name evidence="10" type="ORF">K1Y79_01710</name>
</gene>
<evidence type="ECO:0000256" key="5">
    <source>
        <dbReference type="ARBA" id="ARBA00023136"/>
    </source>
</evidence>
<dbReference type="InterPro" id="IPR012910">
    <property type="entry name" value="Plug_dom"/>
</dbReference>
<dbReference type="RefSeq" id="WP_220248271.1">
    <property type="nucleotide sequence ID" value="NZ_JAICCF010000001.1"/>
</dbReference>
<evidence type="ECO:0000313" key="11">
    <source>
        <dbReference type="Proteomes" id="UP000812961"/>
    </source>
</evidence>
<dbReference type="Gene3D" id="2.40.170.20">
    <property type="entry name" value="TonB-dependent receptor, beta-barrel domain"/>
    <property type="match status" value="1"/>
</dbReference>
<evidence type="ECO:0000256" key="8">
    <source>
        <dbReference type="SAM" id="Phobius"/>
    </source>
</evidence>
<comment type="caution">
    <text evidence="10">The sequence shown here is derived from an EMBL/GenBank/DDBJ whole genome shotgun (WGS) entry which is preliminary data.</text>
</comment>
<dbReference type="Proteomes" id="UP000812961">
    <property type="component" value="Unassembled WGS sequence"/>
</dbReference>
<comment type="similarity">
    <text evidence="7">Belongs to the TonB-dependent receptor family.</text>
</comment>
<dbReference type="NCBIfam" id="TIGR04056">
    <property type="entry name" value="OMP_RagA_SusC"/>
    <property type="match status" value="1"/>
</dbReference>
<dbReference type="Gene3D" id="2.60.40.1120">
    <property type="entry name" value="Carboxypeptidase-like, regulatory domain"/>
    <property type="match status" value="1"/>
</dbReference>
<accession>A0ABS7G937</accession>
<feature type="transmembrane region" description="Helical" evidence="8">
    <location>
        <begin position="23"/>
        <end position="46"/>
    </location>
</feature>
<reference evidence="10 11" key="1">
    <citation type="submission" date="2021-08" db="EMBL/GenBank/DDBJ databases">
        <title>The genome sequence of Chitinophaga sp. B61.</title>
        <authorList>
            <person name="Zhang X."/>
        </authorList>
    </citation>
    <scope>NUCLEOTIDE SEQUENCE [LARGE SCALE GENOMIC DNA]</scope>
    <source>
        <strain evidence="10 11">B61</strain>
    </source>
</reference>
<keyword evidence="6 7" id="KW-0998">Cell outer membrane</keyword>
<keyword evidence="3 7" id="KW-1134">Transmembrane beta strand</keyword>
<dbReference type="Gene3D" id="2.170.130.10">
    <property type="entry name" value="TonB-dependent receptor, plug domain"/>
    <property type="match status" value="1"/>
</dbReference>
<dbReference type="EMBL" id="JAICCF010000001">
    <property type="protein sequence ID" value="MBW8683038.1"/>
    <property type="molecule type" value="Genomic_DNA"/>
</dbReference>